<dbReference type="EMBL" id="BMAV01012547">
    <property type="protein sequence ID" value="GFY59265.1"/>
    <property type="molecule type" value="Genomic_DNA"/>
</dbReference>
<organism evidence="3 4">
    <name type="scientific">Trichonephila inaurata madagascariensis</name>
    <dbReference type="NCBI Taxonomy" id="2747483"/>
    <lineage>
        <taxon>Eukaryota</taxon>
        <taxon>Metazoa</taxon>
        <taxon>Ecdysozoa</taxon>
        <taxon>Arthropoda</taxon>
        <taxon>Chelicerata</taxon>
        <taxon>Arachnida</taxon>
        <taxon>Araneae</taxon>
        <taxon>Araneomorphae</taxon>
        <taxon>Entelegynae</taxon>
        <taxon>Araneoidea</taxon>
        <taxon>Nephilidae</taxon>
        <taxon>Trichonephila</taxon>
        <taxon>Trichonephila inaurata</taxon>
    </lineage>
</organism>
<dbReference type="Proteomes" id="UP000886998">
    <property type="component" value="Unassembled WGS sequence"/>
</dbReference>
<dbReference type="AlphaFoldDB" id="A0A8X7C7Z1"/>
<comment type="caution">
    <text evidence="3">The sequence shown here is derived from an EMBL/GenBank/DDBJ whole genome shotgun (WGS) entry which is preliminary data.</text>
</comment>
<keyword evidence="4" id="KW-1185">Reference proteome</keyword>
<evidence type="ECO:0000256" key="1">
    <source>
        <dbReference type="ARBA" id="ARBA00023157"/>
    </source>
</evidence>
<dbReference type="PANTHER" id="PTHR24253">
    <property type="entry name" value="TRANSMEMBRANE PROTEASE SERINE"/>
    <property type="match status" value="1"/>
</dbReference>
<dbReference type="SUPFAM" id="SSF50494">
    <property type="entry name" value="Trypsin-like serine proteases"/>
    <property type="match status" value="1"/>
</dbReference>
<accession>A0A8X7C7Z1</accession>
<dbReference type="InterPro" id="IPR043504">
    <property type="entry name" value="Peptidase_S1_PA_chymotrypsin"/>
</dbReference>
<sequence length="240" mass="27318">MLTSRLNFTVKNVFRNLVEVEAIILDMNHCLVNQRRQDFHRSQICADTYAGDSCADDNAGPLFVKQRDQWFIVGFRDWSVDCRSPSTVVYTRVSEYLPWIESQTRNYPDCITGPLYQLPRKPNIDNCGIPNEMESERLAGGNNTTPFEFPWMKPQEITFYNSSKSGIDTANQMGIVGINSQMISVGKKLGATTKKNFPQNLSHQLVIGQLEGRSLNTSGMPTQLQFRVKRFLPPKECKNL</sequence>
<reference evidence="3" key="1">
    <citation type="submission" date="2020-08" db="EMBL/GenBank/DDBJ databases">
        <title>Multicomponent nature underlies the extraordinary mechanical properties of spider dragline silk.</title>
        <authorList>
            <person name="Kono N."/>
            <person name="Nakamura H."/>
            <person name="Mori M."/>
            <person name="Yoshida Y."/>
            <person name="Ohtoshi R."/>
            <person name="Malay A.D."/>
            <person name="Moran D.A.P."/>
            <person name="Tomita M."/>
            <person name="Numata K."/>
            <person name="Arakawa K."/>
        </authorList>
    </citation>
    <scope>NUCLEOTIDE SEQUENCE</scope>
</reference>
<proteinExistence type="predicted"/>
<dbReference type="GO" id="GO:0006508">
    <property type="term" value="P:proteolysis"/>
    <property type="evidence" value="ECO:0007669"/>
    <property type="project" value="InterPro"/>
</dbReference>
<dbReference type="OrthoDB" id="546450at2759"/>
<evidence type="ECO:0000313" key="4">
    <source>
        <dbReference type="Proteomes" id="UP000886998"/>
    </source>
</evidence>
<evidence type="ECO:0000313" key="3">
    <source>
        <dbReference type="EMBL" id="GFY59265.1"/>
    </source>
</evidence>
<dbReference type="InterPro" id="IPR001254">
    <property type="entry name" value="Trypsin_dom"/>
</dbReference>
<feature type="domain" description="Peptidase S1" evidence="2">
    <location>
        <begin position="17"/>
        <end position="105"/>
    </location>
</feature>
<evidence type="ECO:0000259" key="2">
    <source>
        <dbReference type="PROSITE" id="PS50240"/>
    </source>
</evidence>
<name>A0A8X7C7Z1_9ARAC</name>
<keyword evidence="1" id="KW-1015">Disulfide bond</keyword>
<dbReference type="Gene3D" id="2.40.10.10">
    <property type="entry name" value="Trypsin-like serine proteases"/>
    <property type="match status" value="1"/>
</dbReference>
<protein>
    <submittedName>
        <fullName evidence="3">Chymotrypsin B</fullName>
    </submittedName>
</protein>
<gene>
    <name evidence="3" type="primary">NCL1_34337</name>
    <name evidence="3" type="ORF">TNIN_166461</name>
</gene>
<dbReference type="PANTHER" id="PTHR24253:SF153">
    <property type="entry name" value="SERINE PROTEASE HEPSIN"/>
    <property type="match status" value="1"/>
</dbReference>
<dbReference type="InterPro" id="IPR009003">
    <property type="entry name" value="Peptidase_S1_PA"/>
</dbReference>
<dbReference type="Pfam" id="PF00089">
    <property type="entry name" value="Trypsin"/>
    <property type="match status" value="1"/>
</dbReference>
<dbReference type="GO" id="GO:0004252">
    <property type="term" value="F:serine-type endopeptidase activity"/>
    <property type="evidence" value="ECO:0007669"/>
    <property type="project" value="InterPro"/>
</dbReference>
<dbReference type="PROSITE" id="PS50240">
    <property type="entry name" value="TRYPSIN_DOM"/>
    <property type="match status" value="1"/>
</dbReference>